<feature type="chain" id="PRO_5037663854" description="Secreted protein" evidence="1">
    <location>
        <begin position="27"/>
        <end position="161"/>
    </location>
</feature>
<evidence type="ECO:0008006" key="4">
    <source>
        <dbReference type="Google" id="ProtNLM"/>
    </source>
</evidence>
<dbReference type="EMBL" id="BMMS01000002">
    <property type="protein sequence ID" value="GGO81917.1"/>
    <property type="molecule type" value="Genomic_DNA"/>
</dbReference>
<accession>A0A917ZHI7</accession>
<dbReference type="Proteomes" id="UP000641932">
    <property type="component" value="Unassembled WGS sequence"/>
</dbReference>
<name>A0A917ZHI7_9ACTN</name>
<sequence>MLKRRAVLSLAAATAACVTAVAPAVASPAGPINNACAGGGYNPNNATDVHVASQETGVGNDTDAVLQMKYGYIGSTLIVWAKIYNASVGDGASLRWSDDRGANYHRCGRPANAGYAYITSGGDQYTLGSNNVNGRWFKACGYDKSSGKIDCTPSSDTWIHF</sequence>
<organism evidence="2 3">
    <name type="scientific">Wenjunlia tyrosinilytica</name>
    <dbReference type="NCBI Taxonomy" id="1544741"/>
    <lineage>
        <taxon>Bacteria</taxon>
        <taxon>Bacillati</taxon>
        <taxon>Actinomycetota</taxon>
        <taxon>Actinomycetes</taxon>
        <taxon>Kitasatosporales</taxon>
        <taxon>Streptomycetaceae</taxon>
        <taxon>Wenjunlia</taxon>
    </lineage>
</organism>
<protein>
    <recommendedName>
        <fullName evidence="4">Secreted protein</fullName>
    </recommendedName>
</protein>
<keyword evidence="3" id="KW-1185">Reference proteome</keyword>
<evidence type="ECO:0000313" key="3">
    <source>
        <dbReference type="Proteomes" id="UP000641932"/>
    </source>
</evidence>
<dbReference type="AlphaFoldDB" id="A0A917ZHI7"/>
<gene>
    <name evidence="2" type="ORF">GCM10012280_07320</name>
</gene>
<comment type="caution">
    <text evidence="2">The sequence shown here is derived from an EMBL/GenBank/DDBJ whole genome shotgun (WGS) entry which is preliminary data.</text>
</comment>
<dbReference type="PROSITE" id="PS51257">
    <property type="entry name" value="PROKAR_LIPOPROTEIN"/>
    <property type="match status" value="1"/>
</dbReference>
<dbReference type="RefSeq" id="WP_189129997.1">
    <property type="nucleotide sequence ID" value="NZ_BMMS01000002.1"/>
</dbReference>
<proteinExistence type="predicted"/>
<evidence type="ECO:0000313" key="2">
    <source>
        <dbReference type="EMBL" id="GGO81917.1"/>
    </source>
</evidence>
<reference evidence="2" key="1">
    <citation type="journal article" date="2014" name="Int. J. Syst. Evol. Microbiol.">
        <title>Complete genome sequence of Corynebacterium casei LMG S-19264T (=DSM 44701T), isolated from a smear-ripened cheese.</title>
        <authorList>
            <consortium name="US DOE Joint Genome Institute (JGI-PGF)"/>
            <person name="Walter F."/>
            <person name="Albersmeier A."/>
            <person name="Kalinowski J."/>
            <person name="Ruckert C."/>
        </authorList>
    </citation>
    <scope>NUCLEOTIDE SEQUENCE</scope>
    <source>
        <strain evidence="2">CGMCC 4.7201</strain>
    </source>
</reference>
<keyword evidence="1" id="KW-0732">Signal</keyword>
<reference evidence="2" key="2">
    <citation type="submission" date="2020-09" db="EMBL/GenBank/DDBJ databases">
        <authorList>
            <person name="Sun Q."/>
            <person name="Zhou Y."/>
        </authorList>
    </citation>
    <scope>NUCLEOTIDE SEQUENCE</scope>
    <source>
        <strain evidence="2">CGMCC 4.7201</strain>
    </source>
</reference>
<evidence type="ECO:0000256" key="1">
    <source>
        <dbReference type="SAM" id="SignalP"/>
    </source>
</evidence>
<feature type="signal peptide" evidence="1">
    <location>
        <begin position="1"/>
        <end position="26"/>
    </location>
</feature>